<evidence type="ECO:0000259" key="5">
    <source>
        <dbReference type="Pfam" id="PF04542"/>
    </source>
</evidence>
<dbReference type="EMBL" id="JALP01000152">
    <property type="protein sequence ID" value="THG90438.1"/>
    <property type="molecule type" value="Genomic_DNA"/>
</dbReference>
<dbReference type="Pfam" id="PF08281">
    <property type="entry name" value="Sigma70_r4_2"/>
    <property type="match status" value="1"/>
</dbReference>
<evidence type="ECO:0000256" key="3">
    <source>
        <dbReference type="ARBA" id="ARBA00023082"/>
    </source>
</evidence>
<keyword evidence="3" id="KW-0731">Sigma factor</keyword>
<evidence type="ECO:0000256" key="2">
    <source>
        <dbReference type="ARBA" id="ARBA00023015"/>
    </source>
</evidence>
<evidence type="ECO:0000259" key="6">
    <source>
        <dbReference type="Pfam" id="PF08281"/>
    </source>
</evidence>
<dbReference type="InterPro" id="IPR013325">
    <property type="entry name" value="RNA_pol_sigma_r2"/>
</dbReference>
<keyword evidence="2" id="KW-0805">Transcription regulation</keyword>
<dbReference type="InterPro" id="IPR013324">
    <property type="entry name" value="RNA_pol_sigma_r3/r4-like"/>
</dbReference>
<dbReference type="STRING" id="1218173.BALCAV_0206840"/>
<evidence type="ECO:0000313" key="9">
    <source>
        <dbReference type="Proteomes" id="UP000002754"/>
    </source>
</evidence>
<dbReference type="GO" id="GO:0003677">
    <property type="term" value="F:DNA binding"/>
    <property type="evidence" value="ECO:0007669"/>
    <property type="project" value="InterPro"/>
</dbReference>
<accession>A0A094WMA0</accession>
<dbReference type="SUPFAM" id="SSF88946">
    <property type="entry name" value="Sigma2 domain of RNA polymerase sigma factors"/>
    <property type="match status" value="1"/>
</dbReference>
<reference evidence="8 10" key="2">
    <citation type="submission" date="2014-01" db="EMBL/GenBank/DDBJ databases">
        <title>Draft genome sequencing of Bacillus alcalophilus CGMCC 1.3604.</title>
        <authorList>
            <person name="Yang J."/>
            <person name="Diao L."/>
            <person name="Yang S."/>
        </authorList>
    </citation>
    <scope>NUCLEOTIDE SEQUENCE [LARGE SCALE GENOMIC DNA]</scope>
    <source>
        <strain evidence="8 10">CGMCC 1.3604</strain>
    </source>
</reference>
<comment type="caution">
    <text evidence="7">The sequence shown here is derived from an EMBL/GenBank/DDBJ whole genome shotgun (WGS) entry which is preliminary data.</text>
</comment>
<dbReference type="InterPro" id="IPR039425">
    <property type="entry name" value="RNA_pol_sigma-70-like"/>
</dbReference>
<dbReference type="SUPFAM" id="SSF88659">
    <property type="entry name" value="Sigma3 and sigma4 domains of RNA polymerase sigma factors"/>
    <property type="match status" value="1"/>
</dbReference>
<comment type="similarity">
    <text evidence="1">Belongs to the sigma-70 factor family. ECF subfamily.</text>
</comment>
<protein>
    <submittedName>
        <fullName evidence="7">RNA polymerase</fullName>
    </submittedName>
</protein>
<dbReference type="InterPro" id="IPR013249">
    <property type="entry name" value="RNA_pol_sigma70_r4_t2"/>
</dbReference>
<dbReference type="Pfam" id="PF04542">
    <property type="entry name" value="Sigma70_r2"/>
    <property type="match status" value="1"/>
</dbReference>
<dbReference type="Gene3D" id="1.10.1740.10">
    <property type="match status" value="1"/>
</dbReference>
<dbReference type="EMBL" id="ALPT02000017">
    <property type="protein sequence ID" value="KGA97991.1"/>
    <property type="molecule type" value="Genomic_DNA"/>
</dbReference>
<name>A0A094WMA0_ALKAL</name>
<keyword evidence="4" id="KW-0804">Transcription</keyword>
<feature type="domain" description="RNA polymerase sigma-70 region 2" evidence="5">
    <location>
        <begin position="21"/>
        <end position="84"/>
    </location>
</feature>
<dbReference type="AlphaFoldDB" id="A0A094WMA0"/>
<sequence>MRLINRLRDKEEAALKELMIEYGDYLLRTAYLFVKDRQVAEEAVQDTFVIAYEKIDQLQDPTKLKSWLVSIVYNNCRSHFRKSKFNNVAYFFEQIKQIKSTQLSEYPEESLLQNAQNQQLTAAIGKLGIKYREVIVLYYFNELKIAQIAELIQTKENTIKARLKRGRALLKEILLKEEFWDDGREKAIKETNGS</sequence>
<gene>
    <name evidence="8" type="ORF">AJ85_10720</name>
    <name evidence="7" type="ORF">BALCAV_0206840</name>
</gene>
<dbReference type="Proteomes" id="UP000002754">
    <property type="component" value="Unassembled WGS sequence"/>
</dbReference>
<dbReference type="RefSeq" id="WP_003322808.1">
    <property type="nucleotide sequence ID" value="NZ_ALPT02000017.1"/>
</dbReference>
<evidence type="ECO:0000256" key="4">
    <source>
        <dbReference type="ARBA" id="ARBA00023163"/>
    </source>
</evidence>
<proteinExistence type="inferred from homology"/>
<dbReference type="eggNOG" id="COG1595">
    <property type="taxonomic scope" value="Bacteria"/>
</dbReference>
<dbReference type="Gene3D" id="1.10.10.10">
    <property type="entry name" value="Winged helix-like DNA-binding domain superfamily/Winged helix DNA-binding domain"/>
    <property type="match status" value="1"/>
</dbReference>
<dbReference type="Proteomes" id="UP000297014">
    <property type="component" value="Unassembled WGS sequence"/>
</dbReference>
<dbReference type="NCBIfam" id="TIGR02937">
    <property type="entry name" value="sigma70-ECF"/>
    <property type="match status" value="1"/>
</dbReference>
<evidence type="ECO:0000313" key="8">
    <source>
        <dbReference type="EMBL" id="THG90438.1"/>
    </source>
</evidence>
<dbReference type="InterPro" id="IPR036388">
    <property type="entry name" value="WH-like_DNA-bd_sf"/>
</dbReference>
<dbReference type="GO" id="GO:0016987">
    <property type="term" value="F:sigma factor activity"/>
    <property type="evidence" value="ECO:0007669"/>
    <property type="project" value="UniProtKB-KW"/>
</dbReference>
<dbReference type="PANTHER" id="PTHR43133:SF60">
    <property type="entry name" value="RNA POLYMERASE SIGMA FACTOR SIGV"/>
    <property type="match status" value="1"/>
</dbReference>
<dbReference type="OrthoDB" id="9794508at2"/>
<evidence type="ECO:0000256" key="1">
    <source>
        <dbReference type="ARBA" id="ARBA00010641"/>
    </source>
</evidence>
<keyword evidence="9" id="KW-1185">Reference proteome</keyword>
<dbReference type="GO" id="GO:0006352">
    <property type="term" value="P:DNA-templated transcription initiation"/>
    <property type="evidence" value="ECO:0007669"/>
    <property type="project" value="InterPro"/>
</dbReference>
<dbReference type="InterPro" id="IPR014284">
    <property type="entry name" value="RNA_pol_sigma-70_dom"/>
</dbReference>
<evidence type="ECO:0000313" key="7">
    <source>
        <dbReference type="EMBL" id="KGA97991.1"/>
    </source>
</evidence>
<dbReference type="PANTHER" id="PTHR43133">
    <property type="entry name" value="RNA POLYMERASE ECF-TYPE SIGMA FACTO"/>
    <property type="match status" value="1"/>
</dbReference>
<dbReference type="InterPro" id="IPR007627">
    <property type="entry name" value="RNA_pol_sigma70_r2"/>
</dbReference>
<organism evidence="7 9">
    <name type="scientific">Alkalihalobacillus alcalophilus ATCC 27647 = CGMCC 1.3604</name>
    <dbReference type="NCBI Taxonomy" id="1218173"/>
    <lineage>
        <taxon>Bacteria</taxon>
        <taxon>Bacillati</taxon>
        <taxon>Bacillota</taxon>
        <taxon>Bacilli</taxon>
        <taxon>Bacillales</taxon>
        <taxon>Bacillaceae</taxon>
        <taxon>Alkalihalobacillus</taxon>
    </lineage>
</organism>
<feature type="domain" description="RNA polymerase sigma factor 70 region 4 type 2" evidence="6">
    <location>
        <begin position="118"/>
        <end position="170"/>
    </location>
</feature>
<evidence type="ECO:0000313" key="10">
    <source>
        <dbReference type="Proteomes" id="UP000297014"/>
    </source>
</evidence>
<reference evidence="7 9" key="1">
    <citation type="journal article" date="2014" name="Genome Announc.">
        <title>Draft Genome Sequence of Bacillus alcalophilus AV1934, a Classic Alkaliphile Isolated from Human Feces in 1934.</title>
        <authorList>
            <person name="Attie O."/>
            <person name="Jayaprakash A."/>
            <person name="Shah H."/>
            <person name="Paulsen I.T."/>
            <person name="Morino M."/>
            <person name="Takahashi Y."/>
            <person name="Narumi I."/>
            <person name="Sachidanandam R."/>
            <person name="Satoh K."/>
            <person name="Ito M."/>
            <person name="Krulwich T.A."/>
        </authorList>
    </citation>
    <scope>NUCLEOTIDE SEQUENCE [LARGE SCALE GENOMIC DNA]</scope>
    <source>
        <strain evidence="7 9">AV1934</strain>
    </source>
</reference>
<dbReference type="CDD" id="cd06171">
    <property type="entry name" value="Sigma70_r4"/>
    <property type="match status" value="1"/>
</dbReference>